<dbReference type="AlphaFoldDB" id="A0AAN9Y916"/>
<dbReference type="Proteomes" id="UP001367676">
    <property type="component" value="Unassembled WGS sequence"/>
</dbReference>
<feature type="compositionally biased region" description="Basic and acidic residues" evidence="5">
    <location>
        <begin position="20"/>
        <end position="37"/>
    </location>
</feature>
<evidence type="ECO:0008006" key="9">
    <source>
        <dbReference type="Google" id="ProtNLM"/>
    </source>
</evidence>
<gene>
    <name evidence="7" type="ORF">V9T40_009693</name>
</gene>
<dbReference type="PANTHER" id="PTHR17920">
    <property type="entry name" value="TRANSMEMBRANE AND COILED-COIL DOMAIN-CONTAINING PROTEIN 4 TMCO4"/>
    <property type="match status" value="1"/>
</dbReference>
<keyword evidence="2 6" id="KW-0812">Transmembrane</keyword>
<proteinExistence type="predicted"/>
<reference evidence="7 8" key="1">
    <citation type="submission" date="2024-03" db="EMBL/GenBank/DDBJ databases">
        <title>Adaptation during the transition from Ophiocordyceps entomopathogen to insect associate is accompanied by gene loss and intensified selection.</title>
        <authorList>
            <person name="Ward C.M."/>
            <person name="Onetto C.A."/>
            <person name="Borneman A.R."/>
        </authorList>
    </citation>
    <scope>NUCLEOTIDE SEQUENCE [LARGE SCALE GENOMIC DNA]</scope>
    <source>
        <strain evidence="7">AWRI1</strain>
        <tissue evidence="7">Single Adult Female</tissue>
    </source>
</reference>
<feature type="transmembrane region" description="Helical" evidence="6">
    <location>
        <begin position="167"/>
        <end position="192"/>
    </location>
</feature>
<dbReference type="PANTHER" id="PTHR17920:SF3">
    <property type="entry name" value="TRANSMEMBRANE AND COILED-COIL DOMAIN-CONTAINING PROTEIN 4"/>
    <property type="match status" value="1"/>
</dbReference>
<comment type="caution">
    <text evidence="7">The sequence shown here is derived from an EMBL/GenBank/DDBJ whole genome shotgun (WGS) entry which is preliminary data.</text>
</comment>
<feature type="region of interest" description="Disordered" evidence="5">
    <location>
        <begin position="1"/>
        <end position="44"/>
    </location>
</feature>
<evidence type="ECO:0000256" key="3">
    <source>
        <dbReference type="ARBA" id="ARBA00022989"/>
    </source>
</evidence>
<evidence type="ECO:0000313" key="7">
    <source>
        <dbReference type="EMBL" id="KAK7602252.1"/>
    </source>
</evidence>
<keyword evidence="4 6" id="KW-0472">Membrane</keyword>
<sequence length="480" mass="52351">MMNNTSLAELKNGNEIITDSSHKELETSVEEKSDESANSKSNDAVEAEIKKLALSKDTPSIPTSSKNLLTDGSPEETLKSISEAGRFSLAAICALSLHDLFDYKWDEEFSTRNEKEQAASRKLSAKTKRFAWIGLATIGGGALIGVTGGLAAPLIGMGLTSFLGSSAILTAIGTTAGATVIGSLFGVAGGGLTGYKMHKRVGDIEEFEFHQLNPIVSSETSTKSADKSINTSKELHVTIVISGWIKNISEENFTKPWMHLLNGREQYYLKYESSYLLELGKAMEYILSCVASFATQEVLKFTLLSGLITAVSWPASLLGFASVIDNPWGVCLRRSAQVGKQLAEVLLSRSQGHRPVTLLGYSLGAREMSDRDNCEGIIQDVILLGAPCTAQASEWNKFRRVVAGRIINGYSRGDWLLRFLYRTFSIAIDGVAGLQRIEMDDKKMYNVDLTDLVTGHGDYPERMTDILSHIGIPINRTENE</sequence>
<organism evidence="7 8">
    <name type="scientific">Parthenolecanium corni</name>
    <dbReference type="NCBI Taxonomy" id="536013"/>
    <lineage>
        <taxon>Eukaryota</taxon>
        <taxon>Metazoa</taxon>
        <taxon>Ecdysozoa</taxon>
        <taxon>Arthropoda</taxon>
        <taxon>Hexapoda</taxon>
        <taxon>Insecta</taxon>
        <taxon>Pterygota</taxon>
        <taxon>Neoptera</taxon>
        <taxon>Paraneoptera</taxon>
        <taxon>Hemiptera</taxon>
        <taxon>Sternorrhyncha</taxon>
        <taxon>Coccoidea</taxon>
        <taxon>Coccidae</taxon>
        <taxon>Parthenolecanium</taxon>
    </lineage>
</organism>
<feature type="transmembrane region" description="Helical" evidence="6">
    <location>
        <begin position="130"/>
        <end position="155"/>
    </location>
</feature>
<keyword evidence="8" id="KW-1185">Reference proteome</keyword>
<accession>A0AAN9Y916</accession>
<dbReference type="GO" id="GO:0016020">
    <property type="term" value="C:membrane"/>
    <property type="evidence" value="ECO:0007669"/>
    <property type="project" value="UniProtKB-SubCell"/>
</dbReference>
<evidence type="ECO:0000256" key="5">
    <source>
        <dbReference type="SAM" id="MobiDB-lite"/>
    </source>
</evidence>
<comment type="subcellular location">
    <subcellularLocation>
        <location evidence="1">Membrane</location>
        <topology evidence="1">Multi-pass membrane protein</topology>
    </subcellularLocation>
</comment>
<name>A0AAN9Y916_9HEMI</name>
<keyword evidence="3 6" id="KW-1133">Transmembrane helix</keyword>
<evidence type="ECO:0000256" key="1">
    <source>
        <dbReference type="ARBA" id="ARBA00004141"/>
    </source>
</evidence>
<evidence type="ECO:0000256" key="2">
    <source>
        <dbReference type="ARBA" id="ARBA00022692"/>
    </source>
</evidence>
<evidence type="ECO:0000256" key="6">
    <source>
        <dbReference type="SAM" id="Phobius"/>
    </source>
</evidence>
<evidence type="ECO:0000313" key="8">
    <source>
        <dbReference type="Proteomes" id="UP001367676"/>
    </source>
</evidence>
<dbReference type="InterPro" id="IPR007941">
    <property type="entry name" value="DUF726"/>
</dbReference>
<evidence type="ECO:0000256" key="4">
    <source>
        <dbReference type="ARBA" id="ARBA00023136"/>
    </source>
</evidence>
<dbReference type="Pfam" id="PF05277">
    <property type="entry name" value="DUF726"/>
    <property type="match status" value="1"/>
</dbReference>
<protein>
    <recommendedName>
        <fullName evidence="9">Transmembrane and coiled-coil domain-containing protein 4</fullName>
    </recommendedName>
</protein>
<dbReference type="EMBL" id="JBBCAQ010000010">
    <property type="protein sequence ID" value="KAK7602252.1"/>
    <property type="molecule type" value="Genomic_DNA"/>
</dbReference>